<dbReference type="NCBIfam" id="NF035944">
    <property type="entry name" value="PEPxxWA-CTERM"/>
    <property type="match status" value="1"/>
</dbReference>
<dbReference type="EMBL" id="CP015118">
    <property type="protein sequence ID" value="ARN23003.1"/>
    <property type="molecule type" value="Genomic_DNA"/>
</dbReference>
<keyword evidence="3" id="KW-1185">Reference proteome</keyword>
<proteinExistence type="predicted"/>
<evidence type="ECO:0000259" key="1">
    <source>
        <dbReference type="Pfam" id="PF07589"/>
    </source>
</evidence>
<dbReference type="Proteomes" id="UP000193427">
    <property type="component" value="Chromosome"/>
</dbReference>
<accession>A0A1W6LFK6</accession>
<reference evidence="2 3" key="1">
    <citation type="submission" date="2016-04" db="EMBL/GenBank/DDBJ databases">
        <title>Complete genome sequence of natural rubber-degrading, novel Gram-negative bacterium, Rhizobacter gummiphilus strain NS21.</title>
        <authorList>
            <person name="Tabata M."/>
            <person name="Kasai D."/>
            <person name="Fukuda M."/>
        </authorList>
    </citation>
    <scope>NUCLEOTIDE SEQUENCE [LARGE SCALE GENOMIC DNA]</scope>
    <source>
        <strain evidence="2 3">NS21</strain>
    </source>
</reference>
<dbReference type="OrthoDB" id="8546032at2"/>
<dbReference type="STRING" id="946333.A4W93_25530"/>
<dbReference type="NCBIfam" id="TIGR02595">
    <property type="entry name" value="PEP_CTERM"/>
    <property type="match status" value="1"/>
</dbReference>
<organism evidence="2 3">
    <name type="scientific">Piscinibacter gummiphilus</name>
    <dbReference type="NCBI Taxonomy" id="946333"/>
    <lineage>
        <taxon>Bacteria</taxon>
        <taxon>Pseudomonadati</taxon>
        <taxon>Pseudomonadota</taxon>
        <taxon>Betaproteobacteria</taxon>
        <taxon>Burkholderiales</taxon>
        <taxon>Sphaerotilaceae</taxon>
        <taxon>Piscinibacter</taxon>
    </lineage>
</organism>
<dbReference type="AlphaFoldDB" id="A0A1W6LFK6"/>
<feature type="domain" description="Ice-binding protein C-terminal" evidence="1">
    <location>
        <begin position="248"/>
        <end position="272"/>
    </location>
</feature>
<name>A0A1W6LFK6_9BURK</name>
<dbReference type="Pfam" id="PF07589">
    <property type="entry name" value="PEP-CTERM"/>
    <property type="match status" value="1"/>
</dbReference>
<gene>
    <name evidence="2" type="ORF">A4W93_25530</name>
</gene>
<evidence type="ECO:0000313" key="3">
    <source>
        <dbReference type="Proteomes" id="UP000193427"/>
    </source>
</evidence>
<protein>
    <recommendedName>
        <fullName evidence="1">Ice-binding protein C-terminal domain-containing protein</fullName>
    </recommendedName>
</protein>
<dbReference type="RefSeq" id="WP_085753316.1">
    <property type="nucleotide sequence ID" value="NZ_BSPR01000015.1"/>
</dbReference>
<dbReference type="InterPro" id="IPR013424">
    <property type="entry name" value="Ice-binding_C"/>
</dbReference>
<sequence>MNWLRTLTLSTLMAAAAAPALASRGIPPWYRHPLLPETFAFTGVITPTVLQDGAQVAANNNVPSDWAGGTIRGTITLIPDRAEGGDAGPGSISWYDGNPDFGRSGNWYTVSITNPDGSVFTVPGDAPAPSPMGDTSTGVFQADDGWFSPADQAQETFHTSRSFSDEAHQQAFQIDLATIIGLPPEGPHMLSYPPREECCVFELLQTIQVDVGAATFTNAGFVSQFIAGADGERYAYGFQLTKFVHLAPVPEPETWAMMIAGLGLVGWAGLRRARG</sequence>
<dbReference type="KEGG" id="rgu:A4W93_25530"/>
<evidence type="ECO:0000313" key="2">
    <source>
        <dbReference type="EMBL" id="ARN23003.1"/>
    </source>
</evidence>